<feature type="region of interest" description="Disordered" evidence="8">
    <location>
        <begin position="329"/>
        <end position="369"/>
    </location>
</feature>
<evidence type="ECO:0000256" key="1">
    <source>
        <dbReference type="ARBA" id="ARBA00004245"/>
    </source>
</evidence>
<dbReference type="PANTHER" id="PTHR21595:SF0">
    <property type="entry name" value="PATRONIN"/>
    <property type="match status" value="1"/>
</dbReference>
<feature type="region of interest" description="Disordered" evidence="8">
    <location>
        <begin position="909"/>
        <end position="994"/>
    </location>
</feature>
<feature type="region of interest" description="Disordered" evidence="8">
    <location>
        <begin position="1317"/>
        <end position="1363"/>
    </location>
</feature>
<feature type="region of interest" description="Disordered" evidence="8">
    <location>
        <begin position="1481"/>
        <end position="1510"/>
    </location>
</feature>
<feature type="compositionally biased region" description="Polar residues" evidence="8">
    <location>
        <begin position="853"/>
        <end position="864"/>
    </location>
</feature>
<dbReference type="InterPro" id="IPR014797">
    <property type="entry name" value="CKK_CAMSAP"/>
</dbReference>
<dbReference type="SMART" id="SM01051">
    <property type="entry name" value="CAMSAP_CKK"/>
    <property type="match status" value="1"/>
</dbReference>
<feature type="compositionally biased region" description="Low complexity" evidence="8">
    <location>
        <begin position="1320"/>
        <end position="1334"/>
    </location>
</feature>
<feature type="compositionally biased region" description="Low complexity" evidence="8">
    <location>
        <begin position="685"/>
        <end position="697"/>
    </location>
</feature>
<evidence type="ECO:0000259" key="9">
    <source>
        <dbReference type="PROSITE" id="PS50021"/>
    </source>
</evidence>
<comment type="similarity">
    <text evidence="6">Belongs to the CAMSAP1 family.</text>
</comment>
<evidence type="ECO:0000313" key="11">
    <source>
        <dbReference type="EMBL" id="KAK3087075.1"/>
    </source>
</evidence>
<feature type="compositionally biased region" description="Polar residues" evidence="8">
    <location>
        <begin position="805"/>
        <end position="815"/>
    </location>
</feature>
<dbReference type="InterPro" id="IPR036872">
    <property type="entry name" value="CH_dom_sf"/>
</dbReference>
<dbReference type="Pfam" id="PF25532">
    <property type="entry name" value="CH_CAMSAP2_N"/>
    <property type="match status" value="1"/>
</dbReference>
<keyword evidence="12" id="KW-1185">Reference proteome</keyword>
<feature type="compositionally biased region" description="Basic and acidic residues" evidence="8">
    <location>
        <begin position="1585"/>
        <end position="1601"/>
    </location>
</feature>
<evidence type="ECO:0000256" key="7">
    <source>
        <dbReference type="SAM" id="Coils"/>
    </source>
</evidence>
<dbReference type="Pfam" id="PF17095">
    <property type="entry name" value="CAMSAP_CC1"/>
    <property type="match status" value="1"/>
</dbReference>
<dbReference type="FunFam" id="3.10.20.360:FF:000002">
    <property type="entry name" value="Patronin, isoform M"/>
    <property type="match status" value="1"/>
</dbReference>
<keyword evidence="4 7" id="KW-0175">Coiled coil</keyword>
<feature type="region of interest" description="Disordered" evidence="8">
    <location>
        <begin position="669"/>
        <end position="731"/>
    </location>
</feature>
<feature type="compositionally biased region" description="Low complexity" evidence="8">
    <location>
        <begin position="580"/>
        <end position="591"/>
    </location>
</feature>
<feature type="compositionally biased region" description="Basic and acidic residues" evidence="8">
    <location>
        <begin position="1529"/>
        <end position="1557"/>
    </location>
</feature>
<name>A0AA89BTR9_PINIB</name>
<reference evidence="11" key="1">
    <citation type="submission" date="2019-08" db="EMBL/GenBank/DDBJ databases">
        <title>The improved chromosome-level genome for the pearl oyster Pinctada fucata martensii using PacBio sequencing and Hi-C.</title>
        <authorList>
            <person name="Zheng Z."/>
        </authorList>
    </citation>
    <scope>NUCLEOTIDE SEQUENCE</scope>
    <source>
        <strain evidence="11">ZZ-2019</strain>
        <tissue evidence="11">Adductor muscle</tissue>
    </source>
</reference>
<feature type="region of interest" description="Disordered" evidence="8">
    <location>
        <begin position="796"/>
        <end position="864"/>
    </location>
</feature>
<proteinExistence type="inferred from homology"/>
<evidence type="ECO:0000259" key="10">
    <source>
        <dbReference type="PROSITE" id="PS51508"/>
    </source>
</evidence>
<sequence>MNETDEESGAENDVIEIIPLEDYDSSKAKLQASISWILNKAYPDELPAEFRDPFYEAEDTVLHIKPRLANLMVSSELYCQACAHMFGDSTSQWQGHWSIIQILGRKGIYISEANENPVTETVLMKNTPINVAAHLALIDSLMMAYVREVLTIERVVQAVRNFTTFNASSELPGNAEDAALFWINKVCSTVQHRINTDQSQHILQGQSNQKVRIVSKSDHSVTVPYIHDLLQDVGDGCSLAALVSFYCPNSLKLHDICLKDNVGIADSLYNLRLVRSFCEKYVGVKCFHLVYEDFLYTHSNLRQNILVMLAEFFYYFEIRRLECVVDPSKLDPTSRPTTAKRASSTSMSQVPPVSNITKQSFRKSPTDERYVHTPQATNVLPPRQPLLYKRQQQGSQDTDAIKAGSKGTTKQVRRCHSLSTEKDREAIRQSVLAWQDKNEQMNGEDVKSSQQSNLLANVSMDSDVMESFSDDRLGSLDLDLSDPTPLPTQMTPRPLSNLRDPGHPDYMEVQSVTSGEPSARTFTVGQEVKGDMEPLMPARLKPRKEISNNHSKEVERGEKDQIIGKKSPPKTRKSKDLDNVSSSGVSEASSETDVVTPLPDDQLSGSEGEVPLNSRLGRSPGYTAFTVQTDMSYDPQQSPASTARSSVKHSYTLSNQGLTAESARAAGIPVVSDSGDGMVQRWGSREGSIASSRSSGDFSDHESQKIHKDHKFSESQEKNREHLLNKGKPTKLSISDSRVNEINSNVLQKPTLVIQERNKVNEKQKSNFTTNFAEIKRMRNIVSGNKGIVFMQHDNEGINDDKKSMTQSHTQNSQTKENEKKFSSPTHQRTWQQTMSSSAPIQTTPGDSGIASPESQESTQPVVSELTQIRLKLEEKRKMIERKKLKHEVQQQKVRQKLGKTVFMNVIAKPQKEEEDAKSESTSRQIGAVAGTSSQDLKPGSTSITAASSSVLRQTPKQVPQAPLEAGGHRSAPVLNEEDMSSNSASSRPFSREGIQQTIENVRKKWFKEQEEPVEISAPTDHSNYNQNSHQQWEGGSELQQREMRARSLHRDVNTEQDGIVRGDTVMSKSTPGPRRDSEEAVMERSYNDRLDHLNQSINSLKGEIQQLSLNSAKELPKMSTPERAVLDTSHHGVSHAADVSGLFTPERVQTCVPNYQHTPLGPVVPLAVTLQHQQQPTISGFQQPGATSYNRVNPVQGGVPPYSGYIPPPSQPVQTSVYPSPQSVPYQVSPHGLPPTQSTPHPVYPSLHSQYGISHTMSQYSTGASPSQYPMVPPVCAMHSSVPPPSVIPSSRVIPPSGVLPSSAVHMNTHRHSGAQVFHPSSTTIPPHSTPTTHQHHQQENLPSSVDAHVASSPKQVSHLDAKDNNVNGYFLASSRPEQVAPSIPRQAPVPSSVAVTSSQSPHTYHDTSLHSINKSTSQQSRRADDSHTSAADRSMGQSGLDLTVADHSADQSGAELNTTDTADNVSAVGFVIGQEDQSLTQSAEDEMNRKKEKLIQQQIKRREEQERKRQYKELEMARRREQERLKIEESEKRKAEEKSRREQIFKQYQDKKMKEDDEPTPPARRRAKSREKPRPKSLYARHGGSEEQLHSMNSSHEDVSGTAFTISPGHGNQSSGNRLRVPNSRLNPKHGKMRKAVSCNTLSSAGSEGRLTFRRPPSPDIGRVKKGAHSTTSSETGSNGSDYAGPKLFVKPSAKSNRHIIINSITQCILAGPVNADQKNKVLEELAKSDAKHFVILFRDHSCQYRSLYSFDPDMEEAHKIHGVGPKQLTNKMIERFYKYNSGGKNFSEVTSTKHLSVSIDAVVIHNALWKTSKVPAKTLR</sequence>
<dbReference type="InterPro" id="IPR031372">
    <property type="entry name" value="CAMSAP_CC1"/>
</dbReference>
<gene>
    <name evidence="11" type="ORF">FSP39_001312</name>
</gene>
<dbReference type="InterPro" id="IPR022613">
    <property type="entry name" value="CH_CAMSAP_2"/>
</dbReference>
<feature type="compositionally biased region" description="Polar residues" evidence="8">
    <location>
        <begin position="823"/>
        <end position="846"/>
    </location>
</feature>
<feature type="compositionally biased region" description="Polar residues" evidence="8">
    <location>
        <begin position="1411"/>
        <end position="1422"/>
    </location>
</feature>
<dbReference type="Pfam" id="PF11971">
    <property type="entry name" value="CAMSAP_CH"/>
    <property type="match status" value="1"/>
</dbReference>
<keyword evidence="3 6" id="KW-0493">Microtubule</keyword>
<feature type="compositionally biased region" description="Polar residues" evidence="8">
    <location>
        <begin position="1020"/>
        <end position="1031"/>
    </location>
</feature>
<feature type="compositionally biased region" description="Low complexity" evidence="8">
    <location>
        <begin position="1388"/>
        <end position="1403"/>
    </location>
</feature>
<evidence type="ECO:0000256" key="8">
    <source>
        <dbReference type="SAM" id="MobiDB-lite"/>
    </source>
</evidence>
<dbReference type="GO" id="GO:0036449">
    <property type="term" value="C:microtubule minus-end"/>
    <property type="evidence" value="ECO:0007669"/>
    <property type="project" value="TreeGrafter"/>
</dbReference>
<feature type="compositionally biased region" description="Polar residues" evidence="8">
    <location>
        <begin position="920"/>
        <end position="958"/>
    </location>
</feature>
<dbReference type="InterPro" id="IPR001715">
    <property type="entry name" value="CH_dom"/>
</dbReference>
<feature type="region of interest" description="Disordered" evidence="8">
    <location>
        <begin position="1529"/>
        <end position="1687"/>
    </location>
</feature>
<feature type="region of interest" description="Disordered" evidence="8">
    <location>
        <begin position="391"/>
        <end position="423"/>
    </location>
</feature>
<dbReference type="GO" id="GO:0051011">
    <property type="term" value="F:microtubule minus-end binding"/>
    <property type="evidence" value="ECO:0007669"/>
    <property type="project" value="TreeGrafter"/>
</dbReference>
<accession>A0AA89BTR9</accession>
<dbReference type="InterPro" id="IPR011033">
    <property type="entry name" value="PRC_barrel-like_sf"/>
</dbReference>
<evidence type="ECO:0000256" key="6">
    <source>
        <dbReference type="PROSITE-ProRule" id="PRU00841"/>
    </source>
</evidence>
<dbReference type="Gene3D" id="3.10.20.360">
    <property type="entry name" value="CKK domain"/>
    <property type="match status" value="1"/>
</dbReference>
<dbReference type="GO" id="GO:0031175">
    <property type="term" value="P:neuron projection development"/>
    <property type="evidence" value="ECO:0007669"/>
    <property type="project" value="InterPro"/>
</dbReference>
<evidence type="ECO:0000256" key="2">
    <source>
        <dbReference type="ARBA" id="ARBA00022490"/>
    </source>
</evidence>
<evidence type="ECO:0000256" key="4">
    <source>
        <dbReference type="ARBA" id="ARBA00023054"/>
    </source>
</evidence>
<comment type="subcellular location">
    <subcellularLocation>
        <location evidence="1">Cytoplasm</location>
        <location evidence="1">Cytoskeleton</location>
    </subcellularLocation>
</comment>
<dbReference type="GO" id="GO:0007026">
    <property type="term" value="P:negative regulation of microtubule depolymerization"/>
    <property type="evidence" value="ECO:0007669"/>
    <property type="project" value="TreeGrafter"/>
</dbReference>
<dbReference type="PANTHER" id="PTHR21595">
    <property type="entry name" value="PATRONIN"/>
    <property type="match status" value="1"/>
</dbReference>
<dbReference type="GO" id="GO:0031122">
    <property type="term" value="P:cytoplasmic microtubule organization"/>
    <property type="evidence" value="ECO:0007669"/>
    <property type="project" value="TreeGrafter"/>
</dbReference>
<feature type="coiled-coil region" evidence="7">
    <location>
        <begin position="1084"/>
        <end position="1111"/>
    </location>
</feature>
<feature type="domain" description="CKK" evidence="10">
    <location>
        <begin position="1687"/>
        <end position="1823"/>
    </location>
</feature>
<feature type="region of interest" description="Disordered" evidence="8">
    <location>
        <begin position="1010"/>
        <end position="1031"/>
    </location>
</feature>
<dbReference type="InterPro" id="IPR038209">
    <property type="entry name" value="CKK_dom_sf"/>
</dbReference>
<comment type="domain">
    <text evidence="6">The CKK domain binds microtubules.</text>
</comment>
<dbReference type="SUPFAM" id="SSF50346">
    <property type="entry name" value="PRC-barrel domain"/>
    <property type="match status" value="1"/>
</dbReference>
<feature type="compositionally biased region" description="Basic and acidic residues" evidence="8">
    <location>
        <begin position="698"/>
        <end position="724"/>
    </location>
</feature>
<feature type="region of interest" description="Disordered" evidence="8">
    <location>
        <begin position="1378"/>
        <end position="1437"/>
    </location>
</feature>
<protein>
    <submittedName>
        <fullName evidence="11">Uncharacterized protein</fullName>
    </submittedName>
</protein>
<dbReference type="InterPro" id="IPR058042">
    <property type="entry name" value="CAMSAP_N"/>
</dbReference>
<dbReference type="Pfam" id="PF08683">
    <property type="entry name" value="CAMSAP_CKK"/>
    <property type="match status" value="1"/>
</dbReference>
<dbReference type="EMBL" id="VSWD01000011">
    <property type="protein sequence ID" value="KAK3087075.1"/>
    <property type="molecule type" value="Genomic_DNA"/>
</dbReference>
<feature type="compositionally biased region" description="Basic residues" evidence="8">
    <location>
        <begin position="1565"/>
        <end position="1577"/>
    </location>
</feature>
<organism evidence="11 12">
    <name type="scientific">Pinctada imbricata</name>
    <name type="common">Atlantic pearl-oyster</name>
    <name type="synonym">Pinctada martensii</name>
    <dbReference type="NCBI Taxonomy" id="66713"/>
    <lineage>
        <taxon>Eukaryota</taxon>
        <taxon>Metazoa</taxon>
        <taxon>Spiralia</taxon>
        <taxon>Lophotrochozoa</taxon>
        <taxon>Mollusca</taxon>
        <taxon>Bivalvia</taxon>
        <taxon>Autobranchia</taxon>
        <taxon>Pteriomorphia</taxon>
        <taxon>Pterioida</taxon>
        <taxon>Pterioidea</taxon>
        <taxon>Pteriidae</taxon>
        <taxon>Pinctada</taxon>
    </lineage>
</organism>
<dbReference type="PROSITE" id="PS51508">
    <property type="entry name" value="CKK"/>
    <property type="match status" value="1"/>
</dbReference>
<dbReference type="InterPro" id="IPR032940">
    <property type="entry name" value="CAMSAP"/>
</dbReference>
<evidence type="ECO:0000256" key="3">
    <source>
        <dbReference type="ARBA" id="ARBA00022701"/>
    </source>
</evidence>
<dbReference type="GO" id="GO:0030507">
    <property type="term" value="F:spectrin binding"/>
    <property type="evidence" value="ECO:0007669"/>
    <property type="project" value="InterPro"/>
</dbReference>
<feature type="domain" description="Calponin-homology (CH)" evidence="9">
    <location>
        <begin position="197"/>
        <end position="317"/>
    </location>
</feature>
<dbReference type="GO" id="GO:0005516">
    <property type="term" value="F:calmodulin binding"/>
    <property type="evidence" value="ECO:0007669"/>
    <property type="project" value="InterPro"/>
</dbReference>
<evidence type="ECO:0000313" key="12">
    <source>
        <dbReference type="Proteomes" id="UP001186944"/>
    </source>
</evidence>
<feature type="compositionally biased region" description="Basic and acidic residues" evidence="8">
    <location>
        <begin position="543"/>
        <end position="563"/>
    </location>
</feature>
<feature type="region of interest" description="Disordered" evidence="8">
    <location>
        <begin position="478"/>
        <end position="503"/>
    </location>
</feature>
<keyword evidence="5" id="KW-0206">Cytoskeleton</keyword>
<feature type="region of interest" description="Disordered" evidence="8">
    <location>
        <begin position="523"/>
        <end position="621"/>
    </location>
</feature>
<dbReference type="SUPFAM" id="SSF47576">
    <property type="entry name" value="Calponin-homology domain, CH-domain"/>
    <property type="match status" value="1"/>
</dbReference>
<keyword evidence="2" id="KW-0963">Cytoplasm</keyword>
<dbReference type="PROSITE" id="PS50021">
    <property type="entry name" value="CH"/>
    <property type="match status" value="1"/>
</dbReference>
<comment type="caution">
    <text evidence="11">The sequence shown here is derived from an EMBL/GenBank/DDBJ whole genome shotgun (WGS) entry which is preliminary data.</text>
</comment>
<feature type="compositionally biased region" description="Polar residues" evidence="8">
    <location>
        <begin position="334"/>
        <end position="363"/>
    </location>
</feature>
<dbReference type="Proteomes" id="UP001186944">
    <property type="component" value="Unassembled WGS sequence"/>
</dbReference>
<feature type="compositionally biased region" description="Low complexity" evidence="8">
    <location>
        <begin position="1672"/>
        <end position="1683"/>
    </location>
</feature>
<evidence type="ECO:0000256" key="5">
    <source>
        <dbReference type="ARBA" id="ARBA00023212"/>
    </source>
</evidence>
<feature type="compositionally biased region" description="Polar residues" evidence="8">
    <location>
        <begin position="1604"/>
        <end position="1619"/>
    </location>
</feature>